<dbReference type="InterPro" id="IPR036364">
    <property type="entry name" value="SEA_dom_sf"/>
</dbReference>
<organism evidence="3 4">
    <name type="scientific">Strongylocentrotus purpuratus</name>
    <name type="common">Purple sea urchin</name>
    <dbReference type="NCBI Taxonomy" id="7668"/>
    <lineage>
        <taxon>Eukaryota</taxon>
        <taxon>Metazoa</taxon>
        <taxon>Echinodermata</taxon>
        <taxon>Eleutherozoa</taxon>
        <taxon>Echinozoa</taxon>
        <taxon>Echinoidea</taxon>
        <taxon>Euechinoidea</taxon>
        <taxon>Echinacea</taxon>
        <taxon>Camarodonta</taxon>
        <taxon>Echinidea</taxon>
        <taxon>Strongylocentrotidae</taxon>
        <taxon>Strongylocentrotus</taxon>
    </lineage>
</organism>
<evidence type="ECO:0000313" key="3">
    <source>
        <dbReference type="EnsemblMetazoa" id="XP_030843208"/>
    </source>
</evidence>
<proteinExistence type="predicted"/>
<dbReference type="RefSeq" id="XP_030843208.1">
    <property type="nucleotide sequence ID" value="XM_030987348.1"/>
</dbReference>
<keyword evidence="1" id="KW-0472">Membrane</keyword>
<evidence type="ECO:0000259" key="2">
    <source>
        <dbReference type="PROSITE" id="PS50024"/>
    </source>
</evidence>
<accession>A0A7M7NXZ2</accession>
<dbReference type="OMA" id="QIVAYSM"/>
<dbReference type="SUPFAM" id="SSF82671">
    <property type="entry name" value="SEA domain"/>
    <property type="match status" value="1"/>
</dbReference>
<dbReference type="KEGG" id="spu:115924653"/>
<dbReference type="AlphaFoldDB" id="A0A7M7NXZ2"/>
<feature type="transmembrane region" description="Helical" evidence="1">
    <location>
        <begin position="143"/>
        <end position="163"/>
    </location>
</feature>
<dbReference type="GeneID" id="115924653"/>
<protein>
    <recommendedName>
        <fullName evidence="2">SEA domain-containing protein</fullName>
    </recommendedName>
</protein>
<dbReference type="OrthoDB" id="10390764at2759"/>
<feature type="domain" description="SEA" evidence="2">
    <location>
        <begin position="1"/>
        <end position="116"/>
    </location>
</feature>
<dbReference type="InParanoid" id="A0A7M7NXZ2"/>
<name>A0A7M7NXZ2_STRPU</name>
<reference evidence="3" key="2">
    <citation type="submission" date="2021-01" db="UniProtKB">
        <authorList>
            <consortium name="EnsemblMetazoa"/>
        </authorList>
    </citation>
    <scope>IDENTIFICATION</scope>
</reference>
<keyword evidence="1" id="KW-0812">Transmembrane</keyword>
<keyword evidence="4" id="KW-1185">Reference proteome</keyword>
<dbReference type="EnsemblMetazoa" id="XM_030987348">
    <property type="protein sequence ID" value="XP_030843208"/>
    <property type="gene ID" value="LOC115924653"/>
</dbReference>
<dbReference type="PROSITE" id="PS50024">
    <property type="entry name" value="SEA"/>
    <property type="match status" value="1"/>
</dbReference>
<reference evidence="4" key="1">
    <citation type="submission" date="2015-02" db="EMBL/GenBank/DDBJ databases">
        <title>Genome sequencing for Strongylocentrotus purpuratus.</title>
        <authorList>
            <person name="Murali S."/>
            <person name="Liu Y."/>
            <person name="Vee V."/>
            <person name="English A."/>
            <person name="Wang M."/>
            <person name="Skinner E."/>
            <person name="Han Y."/>
            <person name="Muzny D.M."/>
            <person name="Worley K.C."/>
            <person name="Gibbs R.A."/>
        </authorList>
    </citation>
    <scope>NUCLEOTIDE SEQUENCE</scope>
</reference>
<evidence type="ECO:0000256" key="1">
    <source>
        <dbReference type="SAM" id="Phobius"/>
    </source>
</evidence>
<sequence>MAYEIIEIDGNEANFTDELTDPQSNLYQELEAKVCTVAVGVYGDLAGYSGCTVYNFTSGSIIAWFYTDFLASSDVTEATLLNETLIKLENGNGSLGANGTVFTIDKNTISITEINVITTKAQTSNRVDVTTATPKEPDNKWQIVAYSMIGAVAFLILVVLVMVCCGDRITRSCRTNDKLVVSVNGNPVMMSDGVVAEEGISPWQTYKSHAFTFFPGAWAISEDGRNHPPEMEMDERTTIEGQVHDVDDDFDDDYTDDEDTVFDDTRFPPPPPAMMTSSNDDFELPLYLDNVDHEFGIDNVTYNVVSN</sequence>
<dbReference type="Proteomes" id="UP000007110">
    <property type="component" value="Unassembled WGS sequence"/>
</dbReference>
<keyword evidence="1" id="KW-1133">Transmembrane helix</keyword>
<dbReference type="InterPro" id="IPR000082">
    <property type="entry name" value="SEA_dom"/>
</dbReference>
<evidence type="ECO:0000313" key="4">
    <source>
        <dbReference type="Proteomes" id="UP000007110"/>
    </source>
</evidence>